<sequence length="33" mass="3683">MDNEGTHLTSNYSLIKMKKYHDSSLKGISTIGI</sequence>
<dbReference type="EMBL" id="HACA01002692">
    <property type="protein sequence ID" value="CDW20053.1"/>
    <property type="molecule type" value="Transcribed_RNA"/>
</dbReference>
<dbReference type="AlphaFoldDB" id="A0A0K2T205"/>
<accession>A0A0K2T205</accession>
<organism evidence="1">
    <name type="scientific">Lepeophtheirus salmonis</name>
    <name type="common">Salmon louse</name>
    <name type="synonym">Caligus salmonis</name>
    <dbReference type="NCBI Taxonomy" id="72036"/>
    <lineage>
        <taxon>Eukaryota</taxon>
        <taxon>Metazoa</taxon>
        <taxon>Ecdysozoa</taxon>
        <taxon>Arthropoda</taxon>
        <taxon>Crustacea</taxon>
        <taxon>Multicrustacea</taxon>
        <taxon>Hexanauplia</taxon>
        <taxon>Copepoda</taxon>
        <taxon>Siphonostomatoida</taxon>
        <taxon>Caligidae</taxon>
        <taxon>Lepeophtheirus</taxon>
    </lineage>
</organism>
<reference evidence="1" key="1">
    <citation type="submission" date="2014-05" db="EMBL/GenBank/DDBJ databases">
        <authorList>
            <person name="Chronopoulou M."/>
        </authorList>
    </citation>
    <scope>NUCLEOTIDE SEQUENCE</scope>
    <source>
        <tissue evidence="1">Whole organism</tissue>
    </source>
</reference>
<evidence type="ECO:0000313" key="1">
    <source>
        <dbReference type="EMBL" id="CDW20053.1"/>
    </source>
</evidence>
<name>A0A0K2T205_LEPSM</name>
<protein>
    <submittedName>
        <fullName evidence="1">Uncharacterized protein</fullName>
    </submittedName>
</protein>
<proteinExistence type="predicted"/>